<dbReference type="Proteomes" id="UP000554482">
    <property type="component" value="Unassembled WGS sequence"/>
</dbReference>
<comment type="caution">
    <text evidence="2">The sequence shown here is derived from an EMBL/GenBank/DDBJ whole genome shotgun (WGS) entry which is preliminary data.</text>
</comment>
<name>A0A7J6W3U7_THATH</name>
<sequence length="169" mass="18701">MKPASSTPLTHAAIPEQGVTSDNPFSVLEDLEEEVPHTDSCTVIPNIVINEQHQTSDKAPLEPGISRLEEQNAIYIEEEGHKDEVAIIPALAQLYPTQPSDQFQGIAEQLQNELLSIHDPTNLLLLKYDDTEPEEENDTEVNQALVTYGSDTEIICKTKKSIPPLTMLT</sequence>
<evidence type="ECO:0000313" key="3">
    <source>
        <dbReference type="Proteomes" id="UP000554482"/>
    </source>
</evidence>
<reference evidence="2 3" key="1">
    <citation type="submission" date="2020-06" db="EMBL/GenBank/DDBJ databases">
        <title>Transcriptomic and genomic resources for Thalictrum thalictroides and T. hernandezii: Facilitating candidate gene discovery in an emerging model plant lineage.</title>
        <authorList>
            <person name="Arias T."/>
            <person name="Riano-Pachon D.M."/>
            <person name="Di Stilio V.S."/>
        </authorList>
    </citation>
    <scope>NUCLEOTIDE SEQUENCE [LARGE SCALE GENOMIC DNA]</scope>
    <source>
        <strain evidence="3">cv. WT478/WT964</strain>
        <tissue evidence="2">Leaves</tissue>
    </source>
</reference>
<dbReference type="AlphaFoldDB" id="A0A7J6W3U7"/>
<proteinExistence type="predicted"/>
<feature type="non-terminal residue" evidence="2">
    <location>
        <position position="169"/>
    </location>
</feature>
<evidence type="ECO:0000256" key="1">
    <source>
        <dbReference type="SAM" id="MobiDB-lite"/>
    </source>
</evidence>
<evidence type="ECO:0000313" key="2">
    <source>
        <dbReference type="EMBL" id="KAF5191180.1"/>
    </source>
</evidence>
<feature type="region of interest" description="Disordered" evidence="1">
    <location>
        <begin position="1"/>
        <end position="21"/>
    </location>
</feature>
<organism evidence="2 3">
    <name type="scientific">Thalictrum thalictroides</name>
    <name type="common">Rue-anemone</name>
    <name type="synonym">Anemone thalictroides</name>
    <dbReference type="NCBI Taxonomy" id="46969"/>
    <lineage>
        <taxon>Eukaryota</taxon>
        <taxon>Viridiplantae</taxon>
        <taxon>Streptophyta</taxon>
        <taxon>Embryophyta</taxon>
        <taxon>Tracheophyta</taxon>
        <taxon>Spermatophyta</taxon>
        <taxon>Magnoliopsida</taxon>
        <taxon>Ranunculales</taxon>
        <taxon>Ranunculaceae</taxon>
        <taxon>Thalictroideae</taxon>
        <taxon>Thalictrum</taxon>
    </lineage>
</organism>
<protein>
    <submittedName>
        <fullName evidence="2">Uncharacterized protein</fullName>
    </submittedName>
</protein>
<keyword evidence="3" id="KW-1185">Reference proteome</keyword>
<gene>
    <name evidence="2" type="ORF">FRX31_019233</name>
</gene>
<dbReference type="EMBL" id="JABWDY010023106">
    <property type="protein sequence ID" value="KAF5191180.1"/>
    <property type="molecule type" value="Genomic_DNA"/>
</dbReference>
<accession>A0A7J6W3U7</accession>